<name>A0A3L6P5J0_FUSOX</name>
<organism evidence="2">
    <name type="scientific">Fusarium oxysporum f. sp. cepae</name>
    <dbReference type="NCBI Taxonomy" id="396571"/>
    <lineage>
        <taxon>Eukaryota</taxon>
        <taxon>Fungi</taxon>
        <taxon>Dikarya</taxon>
        <taxon>Ascomycota</taxon>
        <taxon>Pezizomycotina</taxon>
        <taxon>Sordariomycetes</taxon>
        <taxon>Hypocreomycetidae</taxon>
        <taxon>Hypocreales</taxon>
        <taxon>Nectriaceae</taxon>
        <taxon>Fusarium</taxon>
        <taxon>Fusarium oxysporum species complex</taxon>
    </lineage>
</organism>
<feature type="region of interest" description="Disordered" evidence="1">
    <location>
        <begin position="1"/>
        <end position="48"/>
    </location>
</feature>
<evidence type="ECO:0000313" key="2">
    <source>
        <dbReference type="EMBL" id="RKK28410.1"/>
    </source>
</evidence>
<protein>
    <submittedName>
        <fullName evidence="2">Uncharacterized protein</fullName>
    </submittedName>
</protein>
<proteinExistence type="predicted"/>
<feature type="compositionally biased region" description="Basic and acidic residues" evidence="1">
    <location>
        <begin position="16"/>
        <end position="29"/>
    </location>
</feature>
<gene>
    <name evidence="2" type="ORF">BFJ65_g354</name>
</gene>
<comment type="caution">
    <text evidence="2">The sequence shown here is derived from an EMBL/GenBank/DDBJ whole genome shotgun (WGS) entry which is preliminary data.</text>
</comment>
<dbReference type="Proteomes" id="UP000270866">
    <property type="component" value="Chromosome 1"/>
</dbReference>
<accession>A0A3L6P5J0</accession>
<sequence length="48" mass="5056">MAVSMSGEEGGCWVVKAEEKGEKGEKGGEETLQLGMGPPALWTRMDAS</sequence>
<dbReference type="EMBL" id="MRCU01000001">
    <property type="protein sequence ID" value="RKK28410.1"/>
    <property type="molecule type" value="Genomic_DNA"/>
</dbReference>
<dbReference type="AlphaFoldDB" id="A0A3L6P5J0"/>
<reference evidence="2" key="1">
    <citation type="journal article" date="2018" name="Sci. Rep.">
        <title>Characterisation of pathogen-specific regions and novel effector candidates in Fusarium oxysporum f. sp. cepae.</title>
        <authorList>
            <person name="Armitage A.D."/>
            <person name="Taylor A."/>
            <person name="Sobczyk M.K."/>
            <person name="Baxter L."/>
            <person name="Greenfield B.P."/>
            <person name="Bates H.J."/>
            <person name="Wilson F."/>
            <person name="Jackson A.C."/>
            <person name="Ott S."/>
            <person name="Harrison R.J."/>
            <person name="Clarkson J.P."/>
        </authorList>
    </citation>
    <scope>NUCLEOTIDE SEQUENCE [LARGE SCALE GENOMIC DNA]</scope>
    <source>
        <strain evidence="2">FoC_Fus2</strain>
    </source>
</reference>
<evidence type="ECO:0000256" key="1">
    <source>
        <dbReference type="SAM" id="MobiDB-lite"/>
    </source>
</evidence>